<evidence type="ECO:0000259" key="1">
    <source>
        <dbReference type="PROSITE" id="PS51832"/>
    </source>
</evidence>
<dbReference type="InterPro" id="IPR006674">
    <property type="entry name" value="HD_domain"/>
</dbReference>
<dbReference type="SUPFAM" id="SSF109604">
    <property type="entry name" value="HD-domain/PDEase-like"/>
    <property type="match status" value="1"/>
</dbReference>
<dbReference type="NCBIfam" id="TIGR00277">
    <property type="entry name" value="HDIG"/>
    <property type="match status" value="1"/>
</dbReference>
<accession>A0A0F9CYD0</accession>
<feature type="domain" description="HD-GYP" evidence="1">
    <location>
        <begin position="22"/>
        <end position="136"/>
    </location>
</feature>
<dbReference type="Pfam" id="PF01966">
    <property type="entry name" value="HD"/>
    <property type="match status" value="1"/>
</dbReference>
<sequence>LYTDPKTETIERTKTYAYNMIDYILRDPMVAESLIKIAVHEYYTYTHSVNVAAVGTLFAQNIGFGESELKSFCSGILLHDVGKTRISTVILEKKTKITKEEFDKIKEHPQLGVEILKESGIDLKNEQLSCTTKFAA</sequence>
<protein>
    <recommendedName>
        <fullName evidence="1">HD-GYP domain-containing protein</fullName>
    </recommendedName>
</protein>
<dbReference type="CDD" id="cd00077">
    <property type="entry name" value="HDc"/>
    <property type="match status" value="1"/>
</dbReference>
<gene>
    <name evidence="2" type="ORF">LCGC14_2345050</name>
</gene>
<dbReference type="EMBL" id="LAZR01034012">
    <property type="protein sequence ID" value="KKL46491.1"/>
    <property type="molecule type" value="Genomic_DNA"/>
</dbReference>
<dbReference type="PANTHER" id="PTHR43155:SF2">
    <property type="entry name" value="CYCLIC DI-GMP PHOSPHODIESTERASE PA4108"/>
    <property type="match status" value="1"/>
</dbReference>
<dbReference type="InterPro" id="IPR003607">
    <property type="entry name" value="HD/PDEase_dom"/>
</dbReference>
<dbReference type="InterPro" id="IPR006675">
    <property type="entry name" value="HDIG_dom"/>
</dbReference>
<proteinExistence type="predicted"/>
<name>A0A0F9CYD0_9ZZZZ</name>
<dbReference type="AlphaFoldDB" id="A0A0F9CYD0"/>
<comment type="caution">
    <text evidence="2">The sequence shown here is derived from an EMBL/GenBank/DDBJ whole genome shotgun (WGS) entry which is preliminary data.</text>
</comment>
<feature type="non-terminal residue" evidence="2">
    <location>
        <position position="1"/>
    </location>
</feature>
<dbReference type="InterPro" id="IPR037522">
    <property type="entry name" value="HD_GYP_dom"/>
</dbReference>
<dbReference type="Gene3D" id="1.10.3210.10">
    <property type="entry name" value="Hypothetical protein af1432"/>
    <property type="match status" value="1"/>
</dbReference>
<dbReference type="PROSITE" id="PS51832">
    <property type="entry name" value="HD_GYP"/>
    <property type="match status" value="1"/>
</dbReference>
<dbReference type="PANTHER" id="PTHR43155">
    <property type="entry name" value="CYCLIC DI-GMP PHOSPHODIESTERASE PA4108-RELATED"/>
    <property type="match status" value="1"/>
</dbReference>
<reference evidence="2" key="1">
    <citation type="journal article" date="2015" name="Nature">
        <title>Complex archaea that bridge the gap between prokaryotes and eukaryotes.</title>
        <authorList>
            <person name="Spang A."/>
            <person name="Saw J.H."/>
            <person name="Jorgensen S.L."/>
            <person name="Zaremba-Niedzwiedzka K."/>
            <person name="Martijn J."/>
            <person name="Lind A.E."/>
            <person name="van Eijk R."/>
            <person name="Schleper C."/>
            <person name="Guy L."/>
            <person name="Ettema T.J."/>
        </authorList>
    </citation>
    <scope>NUCLEOTIDE SEQUENCE</scope>
</reference>
<organism evidence="2">
    <name type="scientific">marine sediment metagenome</name>
    <dbReference type="NCBI Taxonomy" id="412755"/>
    <lineage>
        <taxon>unclassified sequences</taxon>
        <taxon>metagenomes</taxon>
        <taxon>ecological metagenomes</taxon>
    </lineage>
</organism>
<evidence type="ECO:0000313" key="2">
    <source>
        <dbReference type="EMBL" id="KKL46491.1"/>
    </source>
</evidence>